<reference evidence="3" key="1">
    <citation type="submission" date="2018-09" db="EMBL/GenBank/DDBJ databases">
        <title>The complete genome of Acinetobacter sp. strain WCHAc010005.</title>
        <authorList>
            <person name="Hu Y."/>
            <person name="Long H."/>
            <person name="Feng Y."/>
            <person name="Zong Z."/>
        </authorList>
    </citation>
    <scope>NUCLEOTIDE SEQUENCE [LARGE SCALE GENOMIC DNA]</scope>
    <source>
        <strain evidence="3">WCHAc010005</strain>
    </source>
</reference>
<protein>
    <submittedName>
        <fullName evidence="2">Invasion protein expression up-regulator SirB</fullName>
    </submittedName>
</protein>
<feature type="transmembrane region" description="Helical" evidence="1">
    <location>
        <begin position="75"/>
        <end position="95"/>
    </location>
</feature>
<proteinExistence type="predicted"/>
<organism evidence="2 3">
    <name type="scientific">Acinetobacter chinensis</name>
    <dbReference type="NCBI Taxonomy" id="2004650"/>
    <lineage>
        <taxon>Bacteria</taxon>
        <taxon>Pseudomonadati</taxon>
        <taxon>Pseudomonadota</taxon>
        <taxon>Gammaproteobacteria</taxon>
        <taxon>Moraxellales</taxon>
        <taxon>Moraxellaceae</taxon>
        <taxon>Acinetobacter</taxon>
    </lineage>
</organism>
<accession>A0A3B7LRN9</accession>
<dbReference type="Pfam" id="PF04247">
    <property type="entry name" value="SirB"/>
    <property type="match status" value="1"/>
</dbReference>
<dbReference type="InterPro" id="IPR007360">
    <property type="entry name" value="SirB"/>
</dbReference>
<evidence type="ECO:0000313" key="2">
    <source>
        <dbReference type="EMBL" id="AXY55376.1"/>
    </source>
</evidence>
<dbReference type="EMBL" id="CP032134">
    <property type="protein sequence ID" value="AXY55376.1"/>
    <property type="molecule type" value="Genomic_DNA"/>
</dbReference>
<feature type="transmembrane region" description="Helical" evidence="1">
    <location>
        <begin position="107"/>
        <end position="126"/>
    </location>
</feature>
<sequence>MENYQLTLQSIHLFAVVVVCIVIAARALTLFKGTQGHLPNPAGRKLFVALQHASMTVLVLTGIVLLYLKNFEVQSWFYAKLILFAVLLSSLSKAYRKTDTVFLAQRRAGLFLAAVAMLGIIGLVMIKPNFG</sequence>
<keyword evidence="1" id="KW-0472">Membrane</keyword>
<evidence type="ECO:0000313" key="3">
    <source>
        <dbReference type="Proteomes" id="UP000263753"/>
    </source>
</evidence>
<dbReference type="KEGG" id="achi:CDG60_01385"/>
<dbReference type="RefSeq" id="WP_087512986.1">
    <property type="nucleotide sequence ID" value="NZ_CP032134.1"/>
</dbReference>
<feature type="transmembrane region" description="Helical" evidence="1">
    <location>
        <begin position="6"/>
        <end position="25"/>
    </location>
</feature>
<keyword evidence="1" id="KW-0812">Transmembrane</keyword>
<name>A0A3B7LRN9_9GAMM</name>
<evidence type="ECO:0000256" key="1">
    <source>
        <dbReference type="SAM" id="Phobius"/>
    </source>
</evidence>
<feature type="transmembrane region" description="Helical" evidence="1">
    <location>
        <begin position="46"/>
        <end position="69"/>
    </location>
</feature>
<dbReference type="AlphaFoldDB" id="A0A3B7LRN9"/>
<keyword evidence="1" id="KW-1133">Transmembrane helix</keyword>
<dbReference type="Proteomes" id="UP000263753">
    <property type="component" value="Chromosome"/>
</dbReference>
<gene>
    <name evidence="2" type="ORF">CDG60_01385</name>
</gene>